<dbReference type="GO" id="GO:0005886">
    <property type="term" value="C:plasma membrane"/>
    <property type="evidence" value="ECO:0007669"/>
    <property type="project" value="UniProtKB-SubCell"/>
</dbReference>
<dbReference type="RefSeq" id="WP_210682146.1">
    <property type="nucleotide sequence ID" value="NZ_JAGMWN010000004.1"/>
</dbReference>
<keyword evidence="4 7" id="KW-0812">Transmembrane</keyword>
<dbReference type="Gene3D" id="1.10.3720.10">
    <property type="entry name" value="MetI-like"/>
    <property type="match status" value="1"/>
</dbReference>
<evidence type="ECO:0000256" key="6">
    <source>
        <dbReference type="ARBA" id="ARBA00023136"/>
    </source>
</evidence>
<protein>
    <submittedName>
        <fullName evidence="9">ABC transporter permease</fullName>
    </submittedName>
</protein>
<evidence type="ECO:0000256" key="1">
    <source>
        <dbReference type="ARBA" id="ARBA00004651"/>
    </source>
</evidence>
<feature type="transmembrane region" description="Helical" evidence="7">
    <location>
        <begin position="183"/>
        <end position="201"/>
    </location>
</feature>
<evidence type="ECO:0000256" key="4">
    <source>
        <dbReference type="ARBA" id="ARBA00022692"/>
    </source>
</evidence>
<feature type="transmembrane region" description="Helical" evidence="7">
    <location>
        <begin position="283"/>
        <end position="306"/>
    </location>
</feature>
<comment type="similarity">
    <text evidence="7">Belongs to the binding-protein-dependent transport system permease family.</text>
</comment>
<accession>A0A8J7V4D0</accession>
<feature type="transmembrane region" description="Helical" evidence="7">
    <location>
        <begin position="136"/>
        <end position="163"/>
    </location>
</feature>
<evidence type="ECO:0000313" key="10">
    <source>
        <dbReference type="Proteomes" id="UP000672602"/>
    </source>
</evidence>
<keyword evidence="10" id="KW-1185">Reference proteome</keyword>
<gene>
    <name evidence="9" type="ORF">KAJ83_11155</name>
</gene>
<evidence type="ECO:0000256" key="3">
    <source>
        <dbReference type="ARBA" id="ARBA00022475"/>
    </source>
</evidence>
<dbReference type="Pfam" id="PF00528">
    <property type="entry name" value="BPD_transp_1"/>
    <property type="match status" value="1"/>
</dbReference>
<feature type="transmembrane region" description="Helical" evidence="7">
    <location>
        <begin position="102"/>
        <end position="124"/>
    </location>
</feature>
<dbReference type="PROSITE" id="PS50928">
    <property type="entry name" value="ABC_TM1"/>
    <property type="match status" value="1"/>
</dbReference>
<reference evidence="9" key="1">
    <citation type="submission" date="2021-04" db="EMBL/GenBank/DDBJ databases">
        <authorList>
            <person name="Zhang D.-C."/>
        </authorList>
    </citation>
    <scope>NUCLEOTIDE SEQUENCE</scope>
    <source>
        <strain evidence="9">CGMCC 1.15697</strain>
    </source>
</reference>
<organism evidence="9 10">
    <name type="scientific">Marivibrio halodurans</name>
    <dbReference type="NCBI Taxonomy" id="2039722"/>
    <lineage>
        <taxon>Bacteria</taxon>
        <taxon>Pseudomonadati</taxon>
        <taxon>Pseudomonadota</taxon>
        <taxon>Alphaproteobacteria</taxon>
        <taxon>Rhodospirillales</taxon>
        <taxon>Rhodospirillaceae</taxon>
        <taxon>Marivibrio</taxon>
    </lineage>
</organism>
<proteinExistence type="inferred from homology"/>
<keyword evidence="6 7" id="KW-0472">Membrane</keyword>
<dbReference type="SUPFAM" id="SSF161098">
    <property type="entry name" value="MetI-like"/>
    <property type="match status" value="1"/>
</dbReference>
<evidence type="ECO:0000256" key="5">
    <source>
        <dbReference type="ARBA" id="ARBA00022989"/>
    </source>
</evidence>
<dbReference type="Proteomes" id="UP000672602">
    <property type="component" value="Unassembled WGS sequence"/>
</dbReference>
<dbReference type="InterPro" id="IPR000515">
    <property type="entry name" value="MetI-like"/>
</dbReference>
<dbReference type="EMBL" id="JAGMWN010000004">
    <property type="protein sequence ID" value="MBP5857569.1"/>
    <property type="molecule type" value="Genomic_DNA"/>
</dbReference>
<keyword evidence="5 7" id="KW-1133">Transmembrane helix</keyword>
<dbReference type="PANTHER" id="PTHR43163:SF9">
    <property type="entry name" value="ABC TRANSPORTER PERMEASE PROTEIN"/>
    <property type="match status" value="1"/>
</dbReference>
<dbReference type="InterPro" id="IPR035906">
    <property type="entry name" value="MetI-like_sf"/>
</dbReference>
<dbReference type="GO" id="GO:0055085">
    <property type="term" value="P:transmembrane transport"/>
    <property type="evidence" value="ECO:0007669"/>
    <property type="project" value="InterPro"/>
</dbReference>
<feature type="transmembrane region" description="Helical" evidence="7">
    <location>
        <begin position="237"/>
        <end position="258"/>
    </location>
</feature>
<evidence type="ECO:0000256" key="7">
    <source>
        <dbReference type="RuleBase" id="RU363032"/>
    </source>
</evidence>
<dbReference type="CDD" id="cd06261">
    <property type="entry name" value="TM_PBP2"/>
    <property type="match status" value="1"/>
</dbReference>
<keyword evidence="2 7" id="KW-0813">Transport</keyword>
<keyword evidence="3" id="KW-1003">Cell membrane</keyword>
<comment type="subcellular location">
    <subcellularLocation>
        <location evidence="1 7">Cell membrane</location>
        <topology evidence="1 7">Multi-pass membrane protein</topology>
    </subcellularLocation>
</comment>
<name>A0A8J7V4D0_9PROT</name>
<dbReference type="PANTHER" id="PTHR43163">
    <property type="entry name" value="DIPEPTIDE TRANSPORT SYSTEM PERMEASE PROTEIN DPPB-RELATED"/>
    <property type="match status" value="1"/>
</dbReference>
<feature type="transmembrane region" description="Helical" evidence="7">
    <location>
        <begin position="12"/>
        <end position="30"/>
    </location>
</feature>
<evidence type="ECO:0000256" key="2">
    <source>
        <dbReference type="ARBA" id="ARBA00022448"/>
    </source>
</evidence>
<evidence type="ECO:0000259" key="8">
    <source>
        <dbReference type="PROSITE" id="PS50928"/>
    </source>
</evidence>
<comment type="caution">
    <text evidence="9">The sequence shown here is derived from an EMBL/GenBank/DDBJ whole genome shotgun (WGS) entry which is preliminary data.</text>
</comment>
<dbReference type="AlphaFoldDB" id="A0A8J7V4D0"/>
<feature type="domain" description="ABC transmembrane type-1" evidence="8">
    <location>
        <begin position="97"/>
        <end position="302"/>
    </location>
</feature>
<sequence>MLSYTATRLLECLLVLLVMSFLVYGLIGLMPGDPIDLMISANPDFTAADAQRLKALYGLDRPLLERYGTWLWAALQGDFGYSRLYQQPVGDILLPRLGWTTVLLGTSLALTVMIAIPLGVWAAARPYSRVDYGINMICFAGISVPPFWLALILILLVAVPFQAIPAGGMGEAGAGLLERLRHLFLPVVTLTLASIGGFTRFMRGAMIQALRADHIRTARAKGLSRARILIGHALRHALLPLITVVALSFGTLFSGALITETMFSWSGMGRTIYEATLGNDYNLALVGLLTATGFTLAGNILADLLYAGLDPRISFQTASDGTGGGSTA</sequence>
<evidence type="ECO:0000313" key="9">
    <source>
        <dbReference type="EMBL" id="MBP5857569.1"/>
    </source>
</evidence>